<dbReference type="RefSeq" id="WP_273632303.1">
    <property type="nucleotide sequence ID" value="NZ_CP117167.1"/>
</dbReference>
<reference evidence="3 4" key="1">
    <citation type="submission" date="2023-02" db="EMBL/GenBank/DDBJ databases">
        <title>Genome sequence of Mucilaginibacter jinjuensis strain KACC 16571.</title>
        <authorList>
            <person name="Kim S."/>
            <person name="Heo J."/>
            <person name="Kwon S.-W."/>
        </authorList>
    </citation>
    <scope>NUCLEOTIDE SEQUENCE [LARGE SCALE GENOMIC DNA]</scope>
    <source>
        <strain evidence="3 4">KACC 16571</strain>
    </source>
</reference>
<dbReference type="SMART" id="SM00450">
    <property type="entry name" value="RHOD"/>
    <property type="match status" value="2"/>
</dbReference>
<dbReference type="EMBL" id="CP117167">
    <property type="protein sequence ID" value="WCT13999.1"/>
    <property type="molecule type" value="Genomic_DNA"/>
</dbReference>
<dbReference type="InterPro" id="IPR001763">
    <property type="entry name" value="Rhodanese-like_dom"/>
</dbReference>
<gene>
    <name evidence="3" type="ORF">PQO05_08635</name>
</gene>
<dbReference type="CDD" id="cd00158">
    <property type="entry name" value="RHOD"/>
    <property type="match status" value="1"/>
</dbReference>
<name>A0ABY7TCP0_9SPHI</name>
<dbReference type="InterPro" id="IPR036873">
    <property type="entry name" value="Rhodanese-like_dom_sf"/>
</dbReference>
<feature type="domain" description="Rhodanese" evidence="2">
    <location>
        <begin position="265"/>
        <end position="304"/>
    </location>
</feature>
<dbReference type="SMART" id="SM00849">
    <property type="entry name" value="Lactamase_B"/>
    <property type="match status" value="1"/>
</dbReference>
<keyword evidence="1" id="KW-0479">Metal-binding</keyword>
<dbReference type="InterPro" id="IPR044528">
    <property type="entry name" value="POD-like_MBL-fold"/>
</dbReference>
<proteinExistence type="predicted"/>
<keyword evidence="4" id="KW-1185">Reference proteome</keyword>
<evidence type="ECO:0000313" key="4">
    <source>
        <dbReference type="Proteomes" id="UP001216139"/>
    </source>
</evidence>
<dbReference type="Proteomes" id="UP001216139">
    <property type="component" value="Chromosome"/>
</dbReference>
<dbReference type="SUPFAM" id="SSF52821">
    <property type="entry name" value="Rhodanese/Cell cycle control phosphatase"/>
    <property type="match status" value="2"/>
</dbReference>
<dbReference type="InterPro" id="IPR036866">
    <property type="entry name" value="RibonucZ/Hydroxyglut_hydro"/>
</dbReference>
<dbReference type="PANTHER" id="PTHR43084">
    <property type="entry name" value="PERSULFIDE DIOXYGENASE ETHE1"/>
    <property type="match status" value="1"/>
</dbReference>
<accession>A0ABY7TCP0</accession>
<dbReference type="CDD" id="cd07724">
    <property type="entry name" value="POD-like_MBL-fold"/>
    <property type="match status" value="1"/>
</dbReference>
<feature type="domain" description="Rhodanese" evidence="2">
    <location>
        <begin position="362"/>
        <end position="445"/>
    </location>
</feature>
<organism evidence="3 4">
    <name type="scientific">Mucilaginibacter jinjuensis</name>
    <dbReference type="NCBI Taxonomy" id="1176721"/>
    <lineage>
        <taxon>Bacteria</taxon>
        <taxon>Pseudomonadati</taxon>
        <taxon>Bacteroidota</taxon>
        <taxon>Sphingobacteriia</taxon>
        <taxon>Sphingobacteriales</taxon>
        <taxon>Sphingobacteriaceae</taxon>
        <taxon>Mucilaginibacter</taxon>
    </lineage>
</organism>
<dbReference type="Gene3D" id="3.40.250.10">
    <property type="entry name" value="Rhodanese-like domain"/>
    <property type="match status" value="2"/>
</dbReference>
<evidence type="ECO:0000256" key="1">
    <source>
        <dbReference type="ARBA" id="ARBA00022723"/>
    </source>
</evidence>
<dbReference type="InterPro" id="IPR001279">
    <property type="entry name" value="Metallo-B-lactamas"/>
</dbReference>
<dbReference type="InterPro" id="IPR051682">
    <property type="entry name" value="Mito_Persulfide_Diox"/>
</dbReference>
<dbReference type="Gene3D" id="3.60.15.10">
    <property type="entry name" value="Ribonuclease Z/Hydroxyacylglutathione hydrolase-like"/>
    <property type="match status" value="1"/>
</dbReference>
<protein>
    <submittedName>
        <fullName evidence="3">Rhodanese-like domain-containing protein</fullName>
    </submittedName>
</protein>
<dbReference type="Pfam" id="PF00753">
    <property type="entry name" value="Lactamase_B"/>
    <property type="match status" value="1"/>
</dbReference>
<evidence type="ECO:0000313" key="3">
    <source>
        <dbReference type="EMBL" id="WCT13999.1"/>
    </source>
</evidence>
<sequence>MFIHQFYDKGLAHASYAVIRAGKMIVVDPARDPQPYYDLASQHEADIVGVIETHPHADFVSSHLEIHEQTGATIYVSKLVGAGYPHQTFDDGDVINLADIKLNALNTPGHSPDSICILVEDENGKSQAIFTGDTLFAGDVGRPDLRENAGNITAKKEELARQLFHSTREKLMTLPKEVIVYPAHGPGSLCGKSMSPDLQSTIGKELRENYALQLMEELQFVELLTADQPFMPRYFGYDVELNKQGAPSFGTSIASVPKLGNNATLEPGVLIIDTRPEADFKKGHLKGSINIQQGGKFETWLGSLLNPGEQFYLIAADEESLDSVINKAAKIGYEKNIKGALLRPDHATYHSAVFNEEDFKINPEKYTIVDVRNWNEINEHKIFDNALTIPLPEIREELLKIPTDKPIVVHCAAGYRSAAASSIIAAQVTNVPVYDLSDSIVEYAG</sequence>
<dbReference type="PANTHER" id="PTHR43084:SF1">
    <property type="entry name" value="PERSULFIDE DIOXYGENASE ETHE1, MITOCHONDRIAL"/>
    <property type="match status" value="1"/>
</dbReference>
<dbReference type="PROSITE" id="PS50206">
    <property type="entry name" value="RHODANESE_3"/>
    <property type="match status" value="2"/>
</dbReference>
<dbReference type="SUPFAM" id="SSF56281">
    <property type="entry name" value="Metallo-hydrolase/oxidoreductase"/>
    <property type="match status" value="1"/>
</dbReference>
<dbReference type="Pfam" id="PF00581">
    <property type="entry name" value="Rhodanese"/>
    <property type="match status" value="2"/>
</dbReference>
<evidence type="ECO:0000259" key="2">
    <source>
        <dbReference type="PROSITE" id="PS50206"/>
    </source>
</evidence>